<dbReference type="AlphaFoldDB" id="A0A540NI76"/>
<protein>
    <recommendedName>
        <fullName evidence="2">Subtilisin-like protease fibronectin type-III domain-containing protein</fullName>
    </recommendedName>
</protein>
<dbReference type="EMBL" id="VIEB01000037">
    <property type="protein sequence ID" value="TQE10747.1"/>
    <property type="molecule type" value="Genomic_DNA"/>
</dbReference>
<dbReference type="STRING" id="106549.A0A540NI76"/>
<name>A0A540NI76_MALBA</name>
<proteinExistence type="predicted"/>
<evidence type="ECO:0000256" key="1">
    <source>
        <dbReference type="SAM" id="SignalP"/>
    </source>
</evidence>
<feature type="chain" id="PRO_5022033422" description="Subtilisin-like protease fibronectin type-III domain-containing protein" evidence="1">
    <location>
        <begin position="23"/>
        <end position="134"/>
    </location>
</feature>
<dbReference type="Pfam" id="PF17766">
    <property type="entry name" value="fn3_6"/>
    <property type="match status" value="1"/>
</dbReference>
<keyword evidence="1" id="KW-0732">Signal</keyword>
<feature type="signal peptide" evidence="1">
    <location>
        <begin position="1"/>
        <end position="22"/>
    </location>
</feature>
<reference evidence="3 4" key="1">
    <citation type="journal article" date="2019" name="G3 (Bethesda)">
        <title>Sequencing of a Wild Apple (Malus baccata) Genome Unravels the Differences Between Cultivated and Wild Apple Species Regarding Disease Resistance and Cold Tolerance.</title>
        <authorList>
            <person name="Chen X."/>
        </authorList>
    </citation>
    <scope>NUCLEOTIDE SEQUENCE [LARGE SCALE GENOMIC DNA]</scope>
    <source>
        <strain evidence="4">cv. Shandingzi</strain>
        <tissue evidence="3">Leaves</tissue>
    </source>
</reference>
<comment type="caution">
    <text evidence="3">The sequence shown here is derived from an EMBL/GenBank/DDBJ whole genome shotgun (WGS) entry which is preliminary data.</text>
</comment>
<evidence type="ECO:0000313" key="3">
    <source>
        <dbReference type="EMBL" id="TQE10747.1"/>
    </source>
</evidence>
<sequence>MRMSVFILPVALALLLLSHISAIIEDEREQQMKKTYIIHMDKSNMPASSGGAGTNKYTRTLTNVGPPARYKVSVFIDPKLATSVKTLVELKPLCFSRAYEKKTYTVTFVTSAMPSGTDIFARLIMGDGSSSAES</sequence>
<keyword evidence="4" id="KW-1185">Reference proteome</keyword>
<gene>
    <name evidence="3" type="ORF">C1H46_003650</name>
</gene>
<organism evidence="3 4">
    <name type="scientific">Malus baccata</name>
    <name type="common">Siberian crab apple</name>
    <name type="synonym">Pyrus baccata</name>
    <dbReference type="NCBI Taxonomy" id="106549"/>
    <lineage>
        <taxon>Eukaryota</taxon>
        <taxon>Viridiplantae</taxon>
        <taxon>Streptophyta</taxon>
        <taxon>Embryophyta</taxon>
        <taxon>Tracheophyta</taxon>
        <taxon>Spermatophyta</taxon>
        <taxon>Magnoliopsida</taxon>
        <taxon>eudicotyledons</taxon>
        <taxon>Gunneridae</taxon>
        <taxon>Pentapetalae</taxon>
        <taxon>rosids</taxon>
        <taxon>fabids</taxon>
        <taxon>Rosales</taxon>
        <taxon>Rosaceae</taxon>
        <taxon>Amygdaloideae</taxon>
        <taxon>Maleae</taxon>
        <taxon>Malus</taxon>
    </lineage>
</organism>
<accession>A0A540NI76</accession>
<dbReference type="Gene3D" id="2.60.40.2310">
    <property type="match status" value="1"/>
</dbReference>
<evidence type="ECO:0000259" key="2">
    <source>
        <dbReference type="Pfam" id="PF17766"/>
    </source>
</evidence>
<feature type="domain" description="Subtilisin-like protease fibronectin type-III" evidence="2">
    <location>
        <begin position="50"/>
        <end position="131"/>
    </location>
</feature>
<dbReference type="InterPro" id="IPR041469">
    <property type="entry name" value="Subtilisin-like_FN3"/>
</dbReference>
<dbReference type="Proteomes" id="UP000315295">
    <property type="component" value="Unassembled WGS sequence"/>
</dbReference>
<evidence type="ECO:0000313" key="4">
    <source>
        <dbReference type="Proteomes" id="UP000315295"/>
    </source>
</evidence>